<evidence type="ECO:0000256" key="1">
    <source>
        <dbReference type="SAM" id="MobiDB-lite"/>
    </source>
</evidence>
<dbReference type="EMBL" id="CABFNB010000007">
    <property type="protein sequence ID" value="VTZ59283.1"/>
    <property type="molecule type" value="Genomic_DNA"/>
</dbReference>
<accession>A0A508WPX0</accession>
<dbReference type="AlphaFoldDB" id="A0A508WPX0"/>
<sequence length="70" mass="7654">MKLGIIDVLVTEKFTAARLALRQPRREHEGGSSARRPSADFRPAAPKRARPARPSSTLCIARSRNSVLSA</sequence>
<reference evidence="2" key="1">
    <citation type="submission" date="2019-06" db="EMBL/GenBank/DDBJ databases">
        <authorList>
            <person name="Le Quere A."/>
            <person name="Colella S."/>
        </authorList>
    </citation>
    <scope>NUCLEOTIDE SEQUENCE</scope>
    <source>
        <strain evidence="2">EmedicaeMD41</strain>
    </source>
</reference>
<dbReference type="Proteomes" id="UP000507954">
    <property type="component" value="Unassembled WGS sequence"/>
</dbReference>
<feature type="compositionally biased region" description="Polar residues" evidence="1">
    <location>
        <begin position="55"/>
        <end position="70"/>
    </location>
</feature>
<gene>
    <name evidence="2" type="ORF">EMEDMD4_1040013</name>
</gene>
<name>A0A508WPX0_9HYPH</name>
<evidence type="ECO:0000313" key="2">
    <source>
        <dbReference type="EMBL" id="VTZ59283.1"/>
    </source>
</evidence>
<organism evidence="2">
    <name type="scientific">Sinorhizobium medicae</name>
    <dbReference type="NCBI Taxonomy" id="110321"/>
    <lineage>
        <taxon>Bacteria</taxon>
        <taxon>Pseudomonadati</taxon>
        <taxon>Pseudomonadota</taxon>
        <taxon>Alphaproteobacteria</taxon>
        <taxon>Hyphomicrobiales</taxon>
        <taxon>Rhizobiaceae</taxon>
        <taxon>Sinorhizobium/Ensifer group</taxon>
        <taxon>Sinorhizobium</taxon>
    </lineage>
</organism>
<proteinExistence type="predicted"/>
<feature type="region of interest" description="Disordered" evidence="1">
    <location>
        <begin position="21"/>
        <end position="70"/>
    </location>
</feature>
<protein>
    <submittedName>
        <fullName evidence="2">Uncharacterized protein</fullName>
    </submittedName>
</protein>